<keyword evidence="1" id="KW-0732">Signal</keyword>
<keyword evidence="3" id="KW-1185">Reference proteome</keyword>
<sequence>MKKYILAITAVSLIALAGCSESETGGNTAAAVEGAVSKIDQTLASSMTPQQKAAAVNEARSAAESAAKAAGQSDALVQQAGDAAAMEAKKALGVQ</sequence>
<evidence type="ECO:0008006" key="4">
    <source>
        <dbReference type="Google" id="ProtNLM"/>
    </source>
</evidence>
<feature type="signal peptide" evidence="1">
    <location>
        <begin position="1"/>
        <end position="17"/>
    </location>
</feature>
<name>A0A916SH31_9HYPH</name>
<protein>
    <recommendedName>
        <fullName evidence="4">Antifreeze protein</fullName>
    </recommendedName>
</protein>
<dbReference type="AlphaFoldDB" id="A0A916SH31"/>
<comment type="caution">
    <text evidence="2">The sequence shown here is derived from an EMBL/GenBank/DDBJ whole genome shotgun (WGS) entry which is preliminary data.</text>
</comment>
<dbReference type="RefSeq" id="WP_188824690.1">
    <property type="nucleotide sequence ID" value="NZ_BMHH01000010.1"/>
</dbReference>
<accession>A0A916SH31</accession>
<evidence type="ECO:0000313" key="3">
    <source>
        <dbReference type="Proteomes" id="UP000646478"/>
    </source>
</evidence>
<evidence type="ECO:0000313" key="2">
    <source>
        <dbReference type="EMBL" id="GGA97116.1"/>
    </source>
</evidence>
<reference evidence="2" key="1">
    <citation type="journal article" date="2014" name="Int. J. Syst. Evol. Microbiol.">
        <title>Complete genome sequence of Corynebacterium casei LMG S-19264T (=DSM 44701T), isolated from a smear-ripened cheese.</title>
        <authorList>
            <consortium name="US DOE Joint Genome Institute (JGI-PGF)"/>
            <person name="Walter F."/>
            <person name="Albersmeier A."/>
            <person name="Kalinowski J."/>
            <person name="Ruckert C."/>
        </authorList>
    </citation>
    <scope>NUCLEOTIDE SEQUENCE</scope>
    <source>
        <strain evidence="2">CGMCC 1.15082</strain>
    </source>
</reference>
<evidence type="ECO:0000256" key="1">
    <source>
        <dbReference type="SAM" id="SignalP"/>
    </source>
</evidence>
<gene>
    <name evidence="2" type="ORF">GCM10011491_26770</name>
</gene>
<dbReference type="Proteomes" id="UP000646478">
    <property type="component" value="Unassembled WGS sequence"/>
</dbReference>
<dbReference type="PROSITE" id="PS51257">
    <property type="entry name" value="PROKAR_LIPOPROTEIN"/>
    <property type="match status" value="1"/>
</dbReference>
<organism evidence="2 3">
    <name type="scientific">Brucella endophytica</name>
    <dbReference type="NCBI Taxonomy" id="1963359"/>
    <lineage>
        <taxon>Bacteria</taxon>
        <taxon>Pseudomonadati</taxon>
        <taxon>Pseudomonadota</taxon>
        <taxon>Alphaproteobacteria</taxon>
        <taxon>Hyphomicrobiales</taxon>
        <taxon>Brucellaceae</taxon>
        <taxon>Brucella/Ochrobactrum group</taxon>
        <taxon>Brucella</taxon>
    </lineage>
</organism>
<feature type="chain" id="PRO_5037103162" description="Antifreeze protein" evidence="1">
    <location>
        <begin position="18"/>
        <end position="95"/>
    </location>
</feature>
<dbReference type="EMBL" id="BMHH01000010">
    <property type="protein sequence ID" value="GGA97116.1"/>
    <property type="molecule type" value="Genomic_DNA"/>
</dbReference>
<proteinExistence type="predicted"/>
<reference evidence="2" key="2">
    <citation type="submission" date="2020-09" db="EMBL/GenBank/DDBJ databases">
        <authorList>
            <person name="Sun Q."/>
            <person name="Zhou Y."/>
        </authorList>
    </citation>
    <scope>NUCLEOTIDE SEQUENCE</scope>
    <source>
        <strain evidence="2">CGMCC 1.15082</strain>
    </source>
</reference>